<evidence type="ECO:0000313" key="2">
    <source>
        <dbReference type="EnsemblPlants" id="AET5Gv20098600.10"/>
    </source>
</evidence>
<keyword evidence="3" id="KW-1185">Reference proteome</keyword>
<dbReference type="Proteomes" id="UP000015105">
    <property type="component" value="Chromosome 5D"/>
</dbReference>
<accession>A0A453JKQ9</accession>
<dbReference type="Pfam" id="PF24681">
    <property type="entry name" value="Kelch_KLHDC2_KLHL20_DRC7"/>
    <property type="match status" value="1"/>
</dbReference>
<feature type="compositionally biased region" description="Polar residues" evidence="1">
    <location>
        <begin position="546"/>
        <end position="559"/>
    </location>
</feature>
<dbReference type="FunFam" id="2.120.10.80:FF:000042">
    <property type="entry name" value="Serine/threonine-protein phosphatase"/>
    <property type="match status" value="1"/>
</dbReference>
<protein>
    <recommendedName>
        <fullName evidence="4">Serine/threonine-protein phosphatase</fullName>
    </recommendedName>
</protein>
<feature type="region of interest" description="Disordered" evidence="1">
    <location>
        <begin position="536"/>
        <end position="585"/>
    </location>
</feature>
<reference evidence="2" key="3">
    <citation type="journal article" date="2017" name="Nature">
        <title>Genome sequence of the progenitor of the wheat D genome Aegilops tauschii.</title>
        <authorList>
            <person name="Luo M.C."/>
            <person name="Gu Y.Q."/>
            <person name="Puiu D."/>
            <person name="Wang H."/>
            <person name="Twardziok S.O."/>
            <person name="Deal K.R."/>
            <person name="Huo N."/>
            <person name="Zhu T."/>
            <person name="Wang L."/>
            <person name="Wang Y."/>
            <person name="McGuire P.E."/>
            <person name="Liu S."/>
            <person name="Long H."/>
            <person name="Ramasamy R.K."/>
            <person name="Rodriguez J.C."/>
            <person name="Van S.L."/>
            <person name="Yuan L."/>
            <person name="Wang Z."/>
            <person name="Xia Z."/>
            <person name="Xiao L."/>
            <person name="Anderson O.D."/>
            <person name="Ouyang S."/>
            <person name="Liang Y."/>
            <person name="Zimin A.V."/>
            <person name="Pertea G."/>
            <person name="Qi P."/>
            <person name="Bennetzen J.L."/>
            <person name="Dai X."/>
            <person name="Dawson M.W."/>
            <person name="Muller H.G."/>
            <person name="Kugler K."/>
            <person name="Rivarola-Duarte L."/>
            <person name="Spannagl M."/>
            <person name="Mayer K.F.X."/>
            <person name="Lu F.H."/>
            <person name="Bevan M.W."/>
            <person name="Leroy P."/>
            <person name="Li P."/>
            <person name="You F.M."/>
            <person name="Sun Q."/>
            <person name="Liu Z."/>
            <person name="Lyons E."/>
            <person name="Wicker T."/>
            <person name="Salzberg S.L."/>
            <person name="Devos K.M."/>
            <person name="Dvorak J."/>
        </authorList>
    </citation>
    <scope>NUCLEOTIDE SEQUENCE [LARGE SCALE GENOMIC DNA]</scope>
    <source>
        <strain evidence="2">cv. AL8/78</strain>
    </source>
</reference>
<dbReference type="FunFam" id="2.120.10.80:FF:000113">
    <property type="entry name" value="Serine/threonine-protein phosphatase"/>
    <property type="match status" value="1"/>
</dbReference>
<evidence type="ECO:0000313" key="3">
    <source>
        <dbReference type="Proteomes" id="UP000015105"/>
    </source>
</evidence>
<dbReference type="AlphaFoldDB" id="A0A453JKQ9"/>
<dbReference type="PANTHER" id="PTHR46422">
    <property type="entry name" value="SERINE/THREONINE-PROTEIN PHOSPHATASE BSL3"/>
    <property type="match status" value="1"/>
</dbReference>
<feature type="compositionally biased region" description="Polar residues" evidence="1">
    <location>
        <begin position="29"/>
        <end position="38"/>
    </location>
</feature>
<reference evidence="2" key="5">
    <citation type="journal article" date="2021" name="G3 (Bethesda)">
        <title>Aegilops tauschii genome assembly Aet v5.0 features greater sequence contiguity and improved annotation.</title>
        <authorList>
            <person name="Wang L."/>
            <person name="Zhu T."/>
            <person name="Rodriguez J.C."/>
            <person name="Deal K.R."/>
            <person name="Dubcovsky J."/>
            <person name="McGuire P.E."/>
            <person name="Lux T."/>
            <person name="Spannagl M."/>
            <person name="Mayer K.F.X."/>
            <person name="Baldrich P."/>
            <person name="Meyers B.C."/>
            <person name="Huo N."/>
            <person name="Gu Y.Q."/>
            <person name="Zhou H."/>
            <person name="Devos K.M."/>
            <person name="Bennetzen J.L."/>
            <person name="Unver T."/>
            <person name="Budak H."/>
            <person name="Gulick P.J."/>
            <person name="Galiba G."/>
            <person name="Kalapos B."/>
            <person name="Nelson D.R."/>
            <person name="Li P."/>
            <person name="You F.M."/>
            <person name="Luo M.C."/>
            <person name="Dvorak J."/>
        </authorList>
    </citation>
    <scope>NUCLEOTIDE SEQUENCE [LARGE SCALE GENOMIC DNA]</scope>
    <source>
        <strain evidence="2">cv. AL8/78</strain>
    </source>
</reference>
<dbReference type="InterPro" id="IPR011498">
    <property type="entry name" value="Kelch_2"/>
</dbReference>
<reference evidence="3" key="2">
    <citation type="journal article" date="2017" name="Nat. Plants">
        <title>The Aegilops tauschii genome reveals multiple impacts of transposons.</title>
        <authorList>
            <person name="Zhao G."/>
            <person name="Zou C."/>
            <person name="Li K."/>
            <person name="Wang K."/>
            <person name="Li T."/>
            <person name="Gao L."/>
            <person name="Zhang X."/>
            <person name="Wang H."/>
            <person name="Yang Z."/>
            <person name="Liu X."/>
            <person name="Jiang W."/>
            <person name="Mao L."/>
            <person name="Kong X."/>
            <person name="Jiao Y."/>
            <person name="Jia J."/>
        </authorList>
    </citation>
    <scope>NUCLEOTIDE SEQUENCE [LARGE SCALE GENOMIC DNA]</scope>
    <source>
        <strain evidence="3">cv. AL8/78</strain>
    </source>
</reference>
<name>A0A453JKQ9_AEGTS</name>
<dbReference type="PANTHER" id="PTHR46422:SF13">
    <property type="entry name" value="SERINE_THREONINE-PROTEIN PHOSPHATASE BSL2 HOMOLOG"/>
    <property type="match status" value="1"/>
</dbReference>
<proteinExistence type="predicted"/>
<reference evidence="3" key="1">
    <citation type="journal article" date="2014" name="Science">
        <title>Ancient hybridizations among the ancestral genomes of bread wheat.</title>
        <authorList>
            <consortium name="International Wheat Genome Sequencing Consortium,"/>
            <person name="Marcussen T."/>
            <person name="Sandve S.R."/>
            <person name="Heier L."/>
            <person name="Spannagl M."/>
            <person name="Pfeifer M."/>
            <person name="Jakobsen K.S."/>
            <person name="Wulff B.B."/>
            <person name="Steuernagel B."/>
            <person name="Mayer K.F."/>
            <person name="Olsen O.A."/>
        </authorList>
    </citation>
    <scope>NUCLEOTIDE SEQUENCE [LARGE SCALE GENOMIC DNA]</scope>
    <source>
        <strain evidence="3">cv. AL8/78</strain>
    </source>
</reference>
<dbReference type="SUPFAM" id="SSF117281">
    <property type="entry name" value="Kelch motif"/>
    <property type="match status" value="1"/>
</dbReference>
<dbReference type="EnsemblPlants" id="AET5Gv20098600.10">
    <property type="protein sequence ID" value="AET5Gv20098600.10"/>
    <property type="gene ID" value="AET5Gv20098600"/>
</dbReference>
<feature type="region of interest" description="Disordered" evidence="1">
    <location>
        <begin position="1"/>
        <end position="60"/>
    </location>
</feature>
<organism evidence="2 3">
    <name type="scientific">Aegilops tauschii subsp. strangulata</name>
    <name type="common">Goatgrass</name>
    <dbReference type="NCBI Taxonomy" id="200361"/>
    <lineage>
        <taxon>Eukaryota</taxon>
        <taxon>Viridiplantae</taxon>
        <taxon>Streptophyta</taxon>
        <taxon>Embryophyta</taxon>
        <taxon>Tracheophyta</taxon>
        <taxon>Spermatophyta</taxon>
        <taxon>Magnoliopsida</taxon>
        <taxon>Liliopsida</taxon>
        <taxon>Poales</taxon>
        <taxon>Poaceae</taxon>
        <taxon>BOP clade</taxon>
        <taxon>Pooideae</taxon>
        <taxon>Triticodae</taxon>
        <taxon>Triticeae</taxon>
        <taxon>Triticinae</taxon>
        <taxon>Aegilops</taxon>
    </lineage>
</organism>
<dbReference type="Gramene" id="AET5Gv20098600.10">
    <property type="protein sequence ID" value="AET5Gv20098600.10"/>
    <property type="gene ID" value="AET5Gv20098600"/>
</dbReference>
<evidence type="ECO:0008006" key="4">
    <source>
        <dbReference type="Google" id="ProtNLM"/>
    </source>
</evidence>
<dbReference type="InterPro" id="IPR015915">
    <property type="entry name" value="Kelch-typ_b-propeller"/>
</dbReference>
<feature type="compositionally biased region" description="Low complexity" evidence="1">
    <location>
        <begin position="45"/>
        <end position="59"/>
    </location>
</feature>
<reference evidence="2" key="4">
    <citation type="submission" date="2019-03" db="UniProtKB">
        <authorList>
            <consortium name="EnsemblPlants"/>
        </authorList>
    </citation>
    <scope>IDENTIFICATION</scope>
</reference>
<dbReference type="Pfam" id="PF07646">
    <property type="entry name" value="Kelch_2"/>
    <property type="match status" value="1"/>
</dbReference>
<sequence>MDVDARMATESDSDSDAAAAAQAGGTVSVPVSGTETPSVSPPPEAATGAAAPPAAVAGPRPAPGYTVVDALMDKKEDGPGCRCGHTLTAVPAVGEEGSPGYIGQRLILFGGATALEGNNATPPSSAGSAGIRLAGATADVHCYDVLSNKWTRLTPLGEPPSPRAAHVATAVGTMVVIQGGIGPAGLSAEDLHVLDLTQQRPRWHRVVVQGPGPGPRYGHVMALVGQRFLLTIGGNDGKRPLADVWALDTAAKPYEWRKLEPEGEGPPPCMYATASARSDGLLLLCGGRDTNSVPLSSAYGLAKHRDGRWEWAIAPGVSPSPRYQHAAVFVNARLHVSGGALGGGRMVEDSSSVAVLDTAAGVWCDTKSVVTTPRTGRYSADAAGGEASGELTRRCRHAAAAVGDMIFIYGGLRGGVLLDDLLAAEDLAAAETTSAANHAAAAAANMQAGGTPGRFAYNDEQTGQTTTETTADGAVVLGTPVAPPVNGDVYTDISPENAVIQGQRRSSKGVDYLVEASAAEAEAISATLAAVKARQVNGEMEHSPDSPDTTQSGKLNSSLIKPDVALANNSTPPPGVRLHHRAVSK</sequence>
<dbReference type="Gene3D" id="2.120.10.80">
    <property type="entry name" value="Kelch-type beta propeller"/>
    <property type="match status" value="2"/>
</dbReference>
<evidence type="ECO:0000256" key="1">
    <source>
        <dbReference type="SAM" id="MobiDB-lite"/>
    </source>
</evidence>